<organism evidence="2 3">
    <name type="scientific">Gymnopilus dilepis</name>
    <dbReference type="NCBI Taxonomy" id="231916"/>
    <lineage>
        <taxon>Eukaryota</taxon>
        <taxon>Fungi</taxon>
        <taxon>Dikarya</taxon>
        <taxon>Basidiomycota</taxon>
        <taxon>Agaricomycotina</taxon>
        <taxon>Agaricomycetes</taxon>
        <taxon>Agaricomycetidae</taxon>
        <taxon>Agaricales</taxon>
        <taxon>Agaricineae</taxon>
        <taxon>Hymenogastraceae</taxon>
        <taxon>Gymnopilus</taxon>
    </lineage>
</organism>
<proteinExistence type="predicted"/>
<comment type="caution">
    <text evidence="2">The sequence shown here is derived from an EMBL/GenBank/DDBJ whole genome shotgun (WGS) entry which is preliminary data.</text>
</comment>
<keyword evidence="3" id="KW-1185">Reference proteome</keyword>
<protein>
    <submittedName>
        <fullName evidence="2">Uncharacterized protein</fullName>
    </submittedName>
</protein>
<evidence type="ECO:0000256" key="1">
    <source>
        <dbReference type="SAM" id="MobiDB-lite"/>
    </source>
</evidence>
<gene>
    <name evidence="2" type="ORF">CVT26_015300</name>
</gene>
<feature type="region of interest" description="Disordered" evidence="1">
    <location>
        <begin position="1"/>
        <end position="24"/>
    </location>
</feature>
<dbReference type="EMBL" id="NHYE01000957">
    <property type="protein sequence ID" value="PPR01225.1"/>
    <property type="molecule type" value="Genomic_DNA"/>
</dbReference>
<accession>A0A409YE11</accession>
<reference evidence="2 3" key="1">
    <citation type="journal article" date="2018" name="Evol. Lett.">
        <title>Horizontal gene cluster transfer increased hallucinogenic mushroom diversity.</title>
        <authorList>
            <person name="Reynolds H.T."/>
            <person name="Vijayakumar V."/>
            <person name="Gluck-Thaler E."/>
            <person name="Korotkin H.B."/>
            <person name="Matheny P.B."/>
            <person name="Slot J.C."/>
        </authorList>
    </citation>
    <scope>NUCLEOTIDE SEQUENCE [LARGE SCALE GENOMIC DNA]</scope>
    <source>
        <strain evidence="2 3">SRW20</strain>
    </source>
</reference>
<name>A0A409YE11_9AGAR</name>
<dbReference type="InParanoid" id="A0A409YE11"/>
<evidence type="ECO:0000313" key="3">
    <source>
        <dbReference type="Proteomes" id="UP000284706"/>
    </source>
</evidence>
<dbReference type="Proteomes" id="UP000284706">
    <property type="component" value="Unassembled WGS sequence"/>
</dbReference>
<evidence type="ECO:0000313" key="2">
    <source>
        <dbReference type="EMBL" id="PPR01225.1"/>
    </source>
</evidence>
<feature type="compositionally biased region" description="Low complexity" evidence="1">
    <location>
        <begin position="8"/>
        <end position="22"/>
    </location>
</feature>
<sequence length="126" mass="13762">MCFGKSPSVLRTTRSDRSLSSSGGQRESTFVVEGMAYVRLQCRLSGSPECQSNAILPCCHRSIILHVACSLLHMAKNPQSDGTNPVFISPKLCMRILLSSLFEMGILCSALILDTPRQYGPAMDHT</sequence>
<dbReference type="AlphaFoldDB" id="A0A409YE11"/>